<dbReference type="PANTHER" id="PTHR10459:SF66">
    <property type="entry name" value="PROTEIN MONO-ADP-RIBOSYLTRANSFERASE PARP3"/>
    <property type="match status" value="1"/>
</dbReference>
<organism evidence="6 7">
    <name type="scientific">Achlya hypogyna</name>
    <name type="common">Oomycete</name>
    <name type="synonym">Protoachlya hypogyna</name>
    <dbReference type="NCBI Taxonomy" id="1202772"/>
    <lineage>
        <taxon>Eukaryota</taxon>
        <taxon>Sar</taxon>
        <taxon>Stramenopiles</taxon>
        <taxon>Oomycota</taxon>
        <taxon>Saprolegniomycetes</taxon>
        <taxon>Saprolegniales</taxon>
        <taxon>Achlyaceae</taxon>
        <taxon>Achlya</taxon>
    </lineage>
</organism>
<dbReference type="SUPFAM" id="SSF56399">
    <property type="entry name" value="ADP-ribosylation"/>
    <property type="match status" value="1"/>
</dbReference>
<dbReference type="Gene3D" id="3.90.228.10">
    <property type="match status" value="1"/>
</dbReference>
<evidence type="ECO:0000259" key="5">
    <source>
        <dbReference type="PROSITE" id="PS51059"/>
    </source>
</evidence>
<keyword evidence="1 4" id="KW-0328">Glycosyltransferase</keyword>
<evidence type="ECO:0000256" key="4">
    <source>
        <dbReference type="RuleBase" id="RU362114"/>
    </source>
</evidence>
<protein>
    <recommendedName>
        <fullName evidence="4">Poly [ADP-ribose] polymerase</fullName>
        <shortName evidence="4">PARP</shortName>
        <ecNumber evidence="4">2.4.2.-</ecNumber>
    </recommendedName>
</protein>
<dbReference type="GO" id="GO:0035861">
    <property type="term" value="C:site of double-strand break"/>
    <property type="evidence" value="ECO:0007669"/>
    <property type="project" value="TreeGrafter"/>
</dbReference>
<dbReference type="PROSITE" id="PS51059">
    <property type="entry name" value="PARP_CATALYTIC"/>
    <property type="match status" value="1"/>
</dbReference>
<dbReference type="InterPro" id="IPR050800">
    <property type="entry name" value="ARTD/PARP"/>
</dbReference>
<keyword evidence="3 4" id="KW-0520">NAD</keyword>
<dbReference type="GO" id="GO:1990404">
    <property type="term" value="F:NAD+-protein mono-ADP-ribosyltransferase activity"/>
    <property type="evidence" value="ECO:0007669"/>
    <property type="project" value="TreeGrafter"/>
</dbReference>
<keyword evidence="2 4" id="KW-0808">Transferase</keyword>
<proteinExistence type="predicted"/>
<dbReference type="STRING" id="1202772.A0A1V9YH69"/>
<dbReference type="InterPro" id="IPR012317">
    <property type="entry name" value="Poly(ADP-ribose)pol_cat_dom"/>
</dbReference>
<dbReference type="GO" id="GO:0005730">
    <property type="term" value="C:nucleolus"/>
    <property type="evidence" value="ECO:0007669"/>
    <property type="project" value="TreeGrafter"/>
</dbReference>
<dbReference type="GO" id="GO:0003950">
    <property type="term" value="F:NAD+ poly-ADP-ribosyltransferase activity"/>
    <property type="evidence" value="ECO:0007669"/>
    <property type="project" value="UniProtKB-UniRule"/>
</dbReference>
<dbReference type="GO" id="GO:0070212">
    <property type="term" value="P:protein poly-ADP-ribosylation"/>
    <property type="evidence" value="ECO:0007669"/>
    <property type="project" value="TreeGrafter"/>
</dbReference>
<dbReference type="AlphaFoldDB" id="A0A1V9YH69"/>
<evidence type="ECO:0000256" key="3">
    <source>
        <dbReference type="ARBA" id="ARBA00023027"/>
    </source>
</evidence>
<comment type="caution">
    <text evidence="6">The sequence shown here is derived from an EMBL/GenBank/DDBJ whole genome shotgun (WGS) entry which is preliminary data.</text>
</comment>
<accession>A0A1V9YH69</accession>
<reference evidence="6 7" key="1">
    <citation type="journal article" date="2014" name="Genome Biol. Evol.">
        <title>The secreted proteins of Achlya hypogyna and Thraustotheca clavata identify the ancestral oomycete secretome and reveal gene acquisitions by horizontal gene transfer.</title>
        <authorList>
            <person name="Misner I."/>
            <person name="Blouin N."/>
            <person name="Leonard G."/>
            <person name="Richards T.A."/>
            <person name="Lane C.E."/>
        </authorList>
    </citation>
    <scope>NUCLEOTIDE SEQUENCE [LARGE SCALE GENOMIC DNA]</scope>
    <source>
        <strain evidence="6 7">ATCC 48635</strain>
    </source>
</reference>
<evidence type="ECO:0000313" key="7">
    <source>
        <dbReference type="Proteomes" id="UP000243579"/>
    </source>
</evidence>
<evidence type="ECO:0000256" key="1">
    <source>
        <dbReference type="ARBA" id="ARBA00022676"/>
    </source>
</evidence>
<evidence type="ECO:0000256" key="2">
    <source>
        <dbReference type="ARBA" id="ARBA00022679"/>
    </source>
</evidence>
<dbReference type="EC" id="2.4.2.-" evidence="4"/>
<dbReference type="PANTHER" id="PTHR10459">
    <property type="entry name" value="DNA LIGASE"/>
    <property type="match status" value="1"/>
</dbReference>
<dbReference type="Pfam" id="PF00644">
    <property type="entry name" value="PARP"/>
    <property type="match status" value="1"/>
</dbReference>
<name>A0A1V9YH69_ACHHY</name>
<dbReference type="OrthoDB" id="2017365at2759"/>
<evidence type="ECO:0000313" key="6">
    <source>
        <dbReference type="EMBL" id="OQR85075.1"/>
    </source>
</evidence>
<gene>
    <name evidence="6" type="ORF">ACHHYP_20615</name>
</gene>
<dbReference type="GO" id="GO:0006302">
    <property type="term" value="P:double-strand break repair"/>
    <property type="evidence" value="ECO:0007669"/>
    <property type="project" value="TreeGrafter"/>
</dbReference>
<dbReference type="EMBL" id="JNBR01001826">
    <property type="protein sequence ID" value="OQR85075.1"/>
    <property type="molecule type" value="Genomic_DNA"/>
</dbReference>
<dbReference type="Proteomes" id="UP000243579">
    <property type="component" value="Unassembled WGS sequence"/>
</dbReference>
<feature type="domain" description="PARP catalytic" evidence="5">
    <location>
        <begin position="130"/>
        <end position="342"/>
    </location>
</feature>
<sequence length="342" mass="37120">MALTCQLYPMQTRHATQANDATIALLQTLVAPSVATAELASLGLPATVYHNLTGESVTSARRALDCVTTRIASGDAIPLHELRALSQAVYECVPYLLHTEASPPLVRSLLQLEHLHDAVTTLQNLVAMRTLAVAGLGALRLQYLSPTTRHDVTYDKLVHSLESTRGVYSRVRIAEVWAISRPQDEASFQQCSHLGNCQLLFYGASGAAAAAILNEGLHISNSTTGDHLRYGRGMYFANSLEKLLARMPKLGVQCVFVVEAALGRMHTETEAVPHRLAPPAGFDSVLAPGATTPSMISFSNGISMPQGPLRPRCRSQAAVGIHDEVIVYKEDQIRLRYLVTFK</sequence>
<keyword evidence="7" id="KW-1185">Reference proteome</keyword>